<dbReference type="RefSeq" id="WP_075081167.1">
    <property type="nucleotide sequence ID" value="NZ_BDCO01000003.1"/>
</dbReference>
<dbReference type="Proteomes" id="UP000076023">
    <property type="component" value="Unassembled WGS sequence"/>
</dbReference>
<dbReference type="EMBL" id="BDCO01000003">
    <property type="protein sequence ID" value="GAT35349.1"/>
    <property type="molecule type" value="Genomic_DNA"/>
</dbReference>
<organism evidence="4 5">
    <name type="scientific">Terrimicrobium sacchariphilum</name>
    <dbReference type="NCBI Taxonomy" id="690879"/>
    <lineage>
        <taxon>Bacteria</taxon>
        <taxon>Pseudomonadati</taxon>
        <taxon>Verrucomicrobiota</taxon>
        <taxon>Terrimicrobiia</taxon>
        <taxon>Terrimicrobiales</taxon>
        <taxon>Terrimicrobiaceae</taxon>
        <taxon>Terrimicrobium</taxon>
    </lineage>
</organism>
<evidence type="ECO:0000313" key="5">
    <source>
        <dbReference type="Proteomes" id="UP000076023"/>
    </source>
</evidence>
<dbReference type="Pfam" id="PF04966">
    <property type="entry name" value="OprB"/>
    <property type="match status" value="1"/>
</dbReference>
<proteinExistence type="inferred from homology"/>
<dbReference type="AlphaFoldDB" id="A0A146GCN4"/>
<evidence type="ECO:0000256" key="3">
    <source>
        <dbReference type="SAM" id="MobiDB-lite"/>
    </source>
</evidence>
<dbReference type="GO" id="GO:0008643">
    <property type="term" value="P:carbohydrate transport"/>
    <property type="evidence" value="ECO:0007669"/>
    <property type="project" value="InterPro"/>
</dbReference>
<accession>A0A146GCN4</accession>
<protein>
    <submittedName>
        <fullName evidence="4">Carbohydrate-selective porin OprB</fullName>
    </submittedName>
</protein>
<name>A0A146GCN4_TERSA</name>
<keyword evidence="5" id="KW-1185">Reference proteome</keyword>
<dbReference type="Gene3D" id="2.40.160.180">
    <property type="entry name" value="Carbohydrate-selective porin OprB"/>
    <property type="match status" value="1"/>
</dbReference>
<reference evidence="5" key="1">
    <citation type="journal article" date="2017" name="Genome Announc.">
        <title>Draft Genome Sequence of Terrimicrobium sacchariphilum NM-5T, a Facultative Anaerobic Soil Bacterium of the Class Spartobacteria.</title>
        <authorList>
            <person name="Qiu Y.L."/>
            <person name="Tourlousse D.M."/>
            <person name="Matsuura N."/>
            <person name="Ohashi A."/>
            <person name="Sekiguchi Y."/>
        </authorList>
    </citation>
    <scope>NUCLEOTIDE SEQUENCE [LARGE SCALE GENOMIC DNA]</scope>
    <source>
        <strain evidence="5">NM-5</strain>
    </source>
</reference>
<feature type="chain" id="PRO_5007357525" evidence="2">
    <location>
        <begin position="28"/>
        <end position="485"/>
    </location>
</feature>
<dbReference type="InParanoid" id="A0A146GCN4"/>
<dbReference type="PANTHER" id="PTHR37944">
    <property type="entry name" value="PORIN B"/>
    <property type="match status" value="1"/>
</dbReference>
<keyword evidence="2" id="KW-0732">Signal</keyword>
<dbReference type="InterPro" id="IPR038673">
    <property type="entry name" value="OprB_sf"/>
</dbReference>
<dbReference type="InterPro" id="IPR052932">
    <property type="entry name" value="OprB_Porin"/>
</dbReference>
<dbReference type="STRING" id="690879.TSACC_3414"/>
<evidence type="ECO:0000256" key="1">
    <source>
        <dbReference type="ARBA" id="ARBA00008769"/>
    </source>
</evidence>
<feature type="signal peptide" evidence="2">
    <location>
        <begin position="1"/>
        <end position="27"/>
    </location>
</feature>
<dbReference type="OrthoDB" id="545475at2"/>
<comment type="similarity">
    <text evidence="1 2">Belongs to the OprB family.</text>
</comment>
<comment type="caution">
    <text evidence="4">The sequence shown here is derived from an EMBL/GenBank/DDBJ whole genome shotgun (WGS) entry which is preliminary data.</text>
</comment>
<sequence>MKRKKTLFAAIAVATAAVGLSSSAALAQSGENKSVISTSSNSISDSKSLLAEWWNGKYATGNWFGVRDTLEEHGLKLGVEWKANFLWNVDGGLEQRFGYDDEWKFKGTLDVAKLTGWEALEGLSLYSDIRYRGGAGVNKWVGASSNFAPSTFQGGRLWRFQNAYATYTTPELFGIKKFLTLSGGWQNPTDIFINQPLSKFFLNNTYTSGKGISANGIPWGGSYGAWGGYGKISPADWFYAQSGLYLAIPNATNTSNHGLNFAGYQIDPELNGLYWLTEAGFTPKIGSSKLPGKYAAGFIYWGVENTGFRGTPYDQRTLVYFQVDQQLFREPSPEAPAPVLGKGPSDGKSVADGKDFKAPIKAEKPKLSDQGLYFFSLFNVAPAFQANVPFYFQTGLAYKGLIPTRDNDQLGVAFAYGDYSDVKADVDESRGRAIQSYEGVLEFSYRIQVNQWAYVQPDLQYIIRPGATGNIANATVLGFQLGVTF</sequence>
<dbReference type="InterPro" id="IPR007049">
    <property type="entry name" value="Carb-sel_porin_OprB"/>
</dbReference>
<dbReference type="GO" id="GO:0016020">
    <property type="term" value="C:membrane"/>
    <property type="evidence" value="ECO:0007669"/>
    <property type="project" value="InterPro"/>
</dbReference>
<dbReference type="GO" id="GO:0015288">
    <property type="term" value="F:porin activity"/>
    <property type="evidence" value="ECO:0007669"/>
    <property type="project" value="InterPro"/>
</dbReference>
<gene>
    <name evidence="4" type="ORF">TSACC_3414</name>
</gene>
<evidence type="ECO:0000256" key="2">
    <source>
        <dbReference type="RuleBase" id="RU363072"/>
    </source>
</evidence>
<feature type="region of interest" description="Disordered" evidence="3">
    <location>
        <begin position="331"/>
        <end position="351"/>
    </location>
</feature>
<evidence type="ECO:0000313" key="4">
    <source>
        <dbReference type="EMBL" id="GAT35349.1"/>
    </source>
</evidence>
<dbReference type="PANTHER" id="PTHR37944:SF1">
    <property type="entry name" value="PORIN B"/>
    <property type="match status" value="1"/>
</dbReference>